<feature type="region of interest" description="Disordered" evidence="1">
    <location>
        <begin position="57"/>
        <end position="85"/>
    </location>
</feature>
<dbReference type="AlphaFoldDB" id="A0A4D4ME98"/>
<gene>
    <name evidence="2" type="ORF">SAV14893_090900</name>
    <name evidence="3" type="ORF">SAV31267_094360</name>
</gene>
<accession>A0A4D4ME98</accession>
<evidence type="ECO:0000313" key="3">
    <source>
        <dbReference type="EMBL" id="GDY79951.1"/>
    </source>
</evidence>
<evidence type="ECO:0000256" key="1">
    <source>
        <dbReference type="SAM" id="MobiDB-lite"/>
    </source>
</evidence>
<dbReference type="Proteomes" id="UP000299211">
    <property type="component" value="Unassembled WGS sequence"/>
</dbReference>
<proteinExistence type="predicted"/>
<dbReference type="EMBL" id="BJHY01000002">
    <property type="protein sequence ID" value="GDY79951.1"/>
    <property type="molecule type" value="Genomic_DNA"/>
</dbReference>
<protein>
    <submittedName>
        <fullName evidence="2">Uncharacterized protein</fullName>
    </submittedName>
</protein>
<evidence type="ECO:0000313" key="2">
    <source>
        <dbReference type="EMBL" id="GDY69697.1"/>
    </source>
</evidence>
<name>A0A4D4ME98_STRAX</name>
<comment type="caution">
    <text evidence="2">The sequence shown here is derived from an EMBL/GenBank/DDBJ whole genome shotgun (WGS) entry which is preliminary data.</text>
</comment>
<evidence type="ECO:0000313" key="4">
    <source>
        <dbReference type="Proteomes" id="UP000299211"/>
    </source>
</evidence>
<dbReference type="Proteomes" id="UP000302139">
    <property type="component" value="Unassembled WGS sequence"/>
</dbReference>
<sequence length="85" mass="9437">MAFETLLESIPDIDLFQIVQTSPTTLRVRIRSTTGADRERLWTAVRQELAALLGAHGADQVSVERAHEPPEQSPGGKYRVVMPHS</sequence>
<reference evidence="3 4" key="1">
    <citation type="submission" date="2019-04" db="EMBL/GenBank/DDBJ databases">
        <title>Draft genome sequences of Streptomyces avermitilis ATCC 31267.</title>
        <authorList>
            <person name="Komaki H."/>
            <person name="Tamura T."/>
            <person name="Hosoyama A."/>
        </authorList>
    </citation>
    <scope>NUCLEOTIDE SEQUENCE [LARGE SCALE GENOMIC DNA]</scope>
    <source>
        <strain evidence="3 4">ATCC 31267</strain>
    </source>
</reference>
<reference evidence="2 5" key="2">
    <citation type="submission" date="2019-04" db="EMBL/GenBank/DDBJ databases">
        <title>Draft genome sequences of Streptomyces avermitilis NBRC 14893.</title>
        <authorList>
            <person name="Komaki H."/>
            <person name="Tamura T."/>
            <person name="Hosoyama A."/>
        </authorList>
    </citation>
    <scope>NUCLEOTIDE SEQUENCE [LARGE SCALE GENOMIC DNA]</scope>
    <source>
        <strain evidence="2 5">NBRC 14893</strain>
    </source>
</reference>
<evidence type="ECO:0000313" key="5">
    <source>
        <dbReference type="Proteomes" id="UP000302139"/>
    </source>
</evidence>
<dbReference type="EMBL" id="BJHX01000002">
    <property type="protein sequence ID" value="GDY69697.1"/>
    <property type="molecule type" value="Genomic_DNA"/>
</dbReference>
<organism evidence="2 5">
    <name type="scientific">Streptomyces avermitilis</name>
    <dbReference type="NCBI Taxonomy" id="33903"/>
    <lineage>
        <taxon>Bacteria</taxon>
        <taxon>Bacillati</taxon>
        <taxon>Actinomycetota</taxon>
        <taxon>Actinomycetes</taxon>
        <taxon>Kitasatosporales</taxon>
        <taxon>Streptomycetaceae</taxon>
        <taxon>Streptomyces</taxon>
    </lineage>
</organism>